<dbReference type="STRING" id="1802627.A3A70_01660"/>
<protein>
    <submittedName>
        <fullName evidence="2">Uncharacterized protein</fullName>
    </submittedName>
</protein>
<name>A0A1F4VR29_UNCKA</name>
<keyword evidence="1" id="KW-1133">Transmembrane helix</keyword>
<dbReference type="Proteomes" id="UP000178964">
    <property type="component" value="Unassembled WGS sequence"/>
</dbReference>
<sequence length="71" mass="7949">MRHRILSWVGLQVGIAVSTLIYLTFLGSQIIQLRHRVDALSSNQIELITAFSTPGYKMNIIIFPTPGPEQP</sequence>
<evidence type="ECO:0000313" key="3">
    <source>
        <dbReference type="Proteomes" id="UP000178964"/>
    </source>
</evidence>
<dbReference type="AlphaFoldDB" id="A0A1F4VR29"/>
<proteinExistence type="predicted"/>
<keyword evidence="1" id="KW-0472">Membrane</keyword>
<organism evidence="2 3">
    <name type="scientific">candidate division WWE3 bacterium RIFCSPLOWO2_01_FULL_42_11</name>
    <dbReference type="NCBI Taxonomy" id="1802627"/>
    <lineage>
        <taxon>Bacteria</taxon>
        <taxon>Katanobacteria</taxon>
    </lineage>
</organism>
<comment type="caution">
    <text evidence="2">The sequence shown here is derived from an EMBL/GenBank/DDBJ whole genome shotgun (WGS) entry which is preliminary data.</text>
</comment>
<evidence type="ECO:0000313" key="2">
    <source>
        <dbReference type="EMBL" id="OGC59647.1"/>
    </source>
</evidence>
<dbReference type="EMBL" id="MEVK01000011">
    <property type="protein sequence ID" value="OGC59647.1"/>
    <property type="molecule type" value="Genomic_DNA"/>
</dbReference>
<accession>A0A1F4VR29</accession>
<gene>
    <name evidence="2" type="ORF">A3A70_01660</name>
</gene>
<keyword evidence="1" id="KW-0812">Transmembrane</keyword>
<reference evidence="2 3" key="1">
    <citation type="journal article" date="2016" name="Nat. Commun.">
        <title>Thousands of microbial genomes shed light on interconnected biogeochemical processes in an aquifer system.</title>
        <authorList>
            <person name="Anantharaman K."/>
            <person name="Brown C.T."/>
            <person name="Hug L.A."/>
            <person name="Sharon I."/>
            <person name="Castelle C.J."/>
            <person name="Probst A.J."/>
            <person name="Thomas B.C."/>
            <person name="Singh A."/>
            <person name="Wilkins M.J."/>
            <person name="Karaoz U."/>
            <person name="Brodie E.L."/>
            <person name="Williams K.H."/>
            <person name="Hubbard S.S."/>
            <person name="Banfield J.F."/>
        </authorList>
    </citation>
    <scope>NUCLEOTIDE SEQUENCE [LARGE SCALE GENOMIC DNA]</scope>
</reference>
<feature type="transmembrane region" description="Helical" evidence="1">
    <location>
        <begin position="6"/>
        <end position="26"/>
    </location>
</feature>
<evidence type="ECO:0000256" key="1">
    <source>
        <dbReference type="SAM" id="Phobius"/>
    </source>
</evidence>